<protein>
    <submittedName>
        <fullName evidence="6">DNA-binding MarR family transcriptional regulator</fullName>
    </submittedName>
</protein>
<feature type="region of interest" description="Disordered" evidence="4">
    <location>
        <begin position="1"/>
        <end position="23"/>
    </location>
</feature>
<sequence length="209" mass="21997">MTPTTPERPGPGETLGRGGGGGTGDSNLGWSLAVLLRRWHEHTEAALADLPHGSRGYHVLAAAARGDAPTQAALAERLLIDRSVMTYLIDDLESADLVRRRPDPGDRRVRRVCPTEHGNEVLARANTLVEHIEERVLGGLDPATRALFHAAAARAATAVQESSPDTDPCAAVIQVSGKSGARPHRAAGQPRGPRGSGPVDNGRDVTGSR</sequence>
<evidence type="ECO:0000313" key="7">
    <source>
        <dbReference type="Proteomes" id="UP000579647"/>
    </source>
</evidence>
<keyword evidence="2 6" id="KW-0238">DNA-binding</keyword>
<dbReference type="RefSeq" id="WP_246420218.1">
    <property type="nucleotide sequence ID" value="NZ_BAAAKM010000009.1"/>
</dbReference>
<dbReference type="PANTHER" id="PTHR33164:SF64">
    <property type="entry name" value="TRANSCRIPTIONAL REGULATOR SLYA"/>
    <property type="match status" value="1"/>
</dbReference>
<dbReference type="AlphaFoldDB" id="A0A840W6D1"/>
<evidence type="ECO:0000256" key="3">
    <source>
        <dbReference type="ARBA" id="ARBA00023163"/>
    </source>
</evidence>
<evidence type="ECO:0000256" key="2">
    <source>
        <dbReference type="ARBA" id="ARBA00023125"/>
    </source>
</evidence>
<feature type="region of interest" description="Disordered" evidence="4">
    <location>
        <begin position="159"/>
        <end position="209"/>
    </location>
</feature>
<dbReference type="Proteomes" id="UP000579647">
    <property type="component" value="Unassembled WGS sequence"/>
</dbReference>
<dbReference type="GO" id="GO:0003700">
    <property type="term" value="F:DNA-binding transcription factor activity"/>
    <property type="evidence" value="ECO:0007669"/>
    <property type="project" value="InterPro"/>
</dbReference>
<proteinExistence type="predicted"/>
<keyword evidence="3" id="KW-0804">Transcription</keyword>
<organism evidence="6 7">
    <name type="scientific">Nocardiopsis metallicus</name>
    <dbReference type="NCBI Taxonomy" id="179819"/>
    <lineage>
        <taxon>Bacteria</taxon>
        <taxon>Bacillati</taxon>
        <taxon>Actinomycetota</taxon>
        <taxon>Actinomycetes</taxon>
        <taxon>Streptosporangiales</taxon>
        <taxon>Nocardiopsidaceae</taxon>
        <taxon>Nocardiopsis</taxon>
    </lineage>
</organism>
<dbReference type="InterPro" id="IPR000835">
    <property type="entry name" value="HTH_MarR-typ"/>
</dbReference>
<dbReference type="GO" id="GO:0003677">
    <property type="term" value="F:DNA binding"/>
    <property type="evidence" value="ECO:0007669"/>
    <property type="project" value="UniProtKB-KW"/>
</dbReference>
<dbReference type="PRINTS" id="PR00598">
    <property type="entry name" value="HTHMARR"/>
</dbReference>
<evidence type="ECO:0000256" key="4">
    <source>
        <dbReference type="SAM" id="MobiDB-lite"/>
    </source>
</evidence>
<dbReference type="InterPro" id="IPR036388">
    <property type="entry name" value="WH-like_DNA-bd_sf"/>
</dbReference>
<dbReference type="SMART" id="SM00347">
    <property type="entry name" value="HTH_MARR"/>
    <property type="match status" value="1"/>
</dbReference>
<evidence type="ECO:0000313" key="6">
    <source>
        <dbReference type="EMBL" id="MBB5490903.1"/>
    </source>
</evidence>
<dbReference type="Gene3D" id="1.10.10.10">
    <property type="entry name" value="Winged helix-like DNA-binding domain superfamily/Winged helix DNA-binding domain"/>
    <property type="match status" value="1"/>
</dbReference>
<comment type="caution">
    <text evidence="6">The sequence shown here is derived from an EMBL/GenBank/DDBJ whole genome shotgun (WGS) entry which is preliminary data.</text>
</comment>
<name>A0A840W6D1_9ACTN</name>
<gene>
    <name evidence="6" type="ORF">HNR07_002040</name>
</gene>
<keyword evidence="1" id="KW-0805">Transcription regulation</keyword>
<evidence type="ECO:0000259" key="5">
    <source>
        <dbReference type="PROSITE" id="PS50995"/>
    </source>
</evidence>
<dbReference type="PROSITE" id="PS50995">
    <property type="entry name" value="HTH_MARR_2"/>
    <property type="match status" value="1"/>
</dbReference>
<keyword evidence="7" id="KW-1185">Reference proteome</keyword>
<dbReference type="SUPFAM" id="SSF46785">
    <property type="entry name" value="Winged helix' DNA-binding domain"/>
    <property type="match status" value="1"/>
</dbReference>
<dbReference type="GO" id="GO:0006950">
    <property type="term" value="P:response to stress"/>
    <property type="evidence" value="ECO:0007669"/>
    <property type="project" value="TreeGrafter"/>
</dbReference>
<feature type="compositionally biased region" description="Low complexity" evidence="4">
    <location>
        <begin position="1"/>
        <end position="12"/>
    </location>
</feature>
<reference evidence="6 7" key="1">
    <citation type="submission" date="2020-08" db="EMBL/GenBank/DDBJ databases">
        <title>Sequencing the genomes of 1000 actinobacteria strains.</title>
        <authorList>
            <person name="Klenk H.-P."/>
        </authorList>
    </citation>
    <scope>NUCLEOTIDE SEQUENCE [LARGE SCALE GENOMIC DNA]</scope>
    <source>
        <strain evidence="6 7">DSM 44598</strain>
    </source>
</reference>
<accession>A0A840W6D1</accession>
<dbReference type="EMBL" id="JACHDO010000001">
    <property type="protein sequence ID" value="MBB5490903.1"/>
    <property type="molecule type" value="Genomic_DNA"/>
</dbReference>
<dbReference type="InterPro" id="IPR036390">
    <property type="entry name" value="WH_DNA-bd_sf"/>
</dbReference>
<feature type="domain" description="HTH marR-type" evidence="5">
    <location>
        <begin position="25"/>
        <end position="157"/>
    </location>
</feature>
<dbReference type="InterPro" id="IPR039422">
    <property type="entry name" value="MarR/SlyA-like"/>
</dbReference>
<dbReference type="PANTHER" id="PTHR33164">
    <property type="entry name" value="TRANSCRIPTIONAL REGULATOR, MARR FAMILY"/>
    <property type="match status" value="1"/>
</dbReference>
<evidence type="ECO:0000256" key="1">
    <source>
        <dbReference type="ARBA" id="ARBA00023015"/>
    </source>
</evidence>
<feature type="compositionally biased region" description="Gly residues" evidence="4">
    <location>
        <begin position="13"/>
        <end position="23"/>
    </location>
</feature>
<dbReference type="Pfam" id="PF12802">
    <property type="entry name" value="MarR_2"/>
    <property type="match status" value="1"/>
</dbReference>